<dbReference type="EMBL" id="RSCD01000008">
    <property type="protein sequence ID" value="RSH91453.1"/>
    <property type="molecule type" value="Genomic_DNA"/>
</dbReference>
<accession>A0A427YK32</accession>
<proteinExistence type="predicted"/>
<dbReference type="STRING" id="1890683.A0A427YK32"/>
<feature type="region of interest" description="Disordered" evidence="1">
    <location>
        <begin position="314"/>
        <end position="382"/>
    </location>
</feature>
<keyword evidence="3" id="KW-1185">Reference proteome</keyword>
<evidence type="ECO:0000313" key="3">
    <source>
        <dbReference type="Proteomes" id="UP000279259"/>
    </source>
</evidence>
<feature type="compositionally biased region" description="Low complexity" evidence="1">
    <location>
        <begin position="317"/>
        <end position="348"/>
    </location>
</feature>
<dbReference type="CDD" id="cd02325">
    <property type="entry name" value="R3H"/>
    <property type="match status" value="1"/>
</dbReference>
<feature type="region of interest" description="Disordered" evidence="1">
    <location>
        <begin position="401"/>
        <end position="485"/>
    </location>
</feature>
<evidence type="ECO:0008006" key="4">
    <source>
        <dbReference type="Google" id="ProtNLM"/>
    </source>
</evidence>
<feature type="compositionally biased region" description="Low complexity" evidence="1">
    <location>
        <begin position="409"/>
        <end position="431"/>
    </location>
</feature>
<evidence type="ECO:0000256" key="1">
    <source>
        <dbReference type="SAM" id="MobiDB-lite"/>
    </source>
</evidence>
<dbReference type="OrthoDB" id="10256743at2759"/>
<feature type="region of interest" description="Disordered" evidence="1">
    <location>
        <begin position="1"/>
        <end position="64"/>
    </location>
</feature>
<dbReference type="Proteomes" id="UP000279259">
    <property type="component" value="Unassembled WGS sequence"/>
</dbReference>
<sequence length="496" mass="52865">MTSTTDPTAAVPLHLPAILQNPTSRTLRQVEAHNAQQRERAQARKDARAGPSGSGSGDHSGRGKRFVRRTDNAQFASNPHIVPPSKSDYFPSVPLHSRPLQPSFPPSAIPRSAAVPAYIPPARDPFSSSSLNGAFSTSLKGTRALLRKRGRRVETLVGVVENELRSWLSGQGWDLNESVDKRGHENGVGDVDEDVTERSGWRILDKQLVDVATNDAAGTTTSSQPRSLPERHRVEAALPPLPYERSSTKQLPAILELSRSPAHLTWTVAESFERLVVHLVVRYYDLISWSDDHLAETGEAVRLTHIIQPSLVRPRVPSTATPATPETSDMSGLSSSDRGSSTEASATETETETEAETERGSEIDEEDVSGYSLVPESGSATPSFEDAMAALDLQRAGAGAGAPLERTVSNSSSAYASSEGGSDYSMMGGSMTLPPPPGSTGAAPNGWVPLDLAPGLDDTVSRGPRASPRTSGGAARARGGGGWEEKPTFFEYLYGA</sequence>
<gene>
    <name evidence="2" type="ORF">EHS25_009752</name>
</gene>
<feature type="compositionally biased region" description="Basic and acidic residues" evidence="1">
    <location>
        <begin position="28"/>
        <end position="48"/>
    </location>
</feature>
<protein>
    <recommendedName>
        <fullName evidence="4">R3H-associated N-terminal domain-containing protein</fullName>
    </recommendedName>
</protein>
<name>A0A427YK32_9TREE</name>
<evidence type="ECO:0000313" key="2">
    <source>
        <dbReference type="EMBL" id="RSH91453.1"/>
    </source>
</evidence>
<dbReference type="AlphaFoldDB" id="A0A427YK32"/>
<reference evidence="2 3" key="1">
    <citation type="submission" date="2018-11" db="EMBL/GenBank/DDBJ databases">
        <title>Genome sequence of Saitozyma podzolica DSM 27192.</title>
        <authorList>
            <person name="Aliyu H."/>
            <person name="Gorte O."/>
            <person name="Ochsenreither K."/>
        </authorList>
    </citation>
    <scope>NUCLEOTIDE SEQUENCE [LARGE SCALE GENOMIC DNA]</scope>
    <source>
        <strain evidence="2 3">DSM 27192</strain>
    </source>
</reference>
<organism evidence="2 3">
    <name type="scientific">Saitozyma podzolica</name>
    <dbReference type="NCBI Taxonomy" id="1890683"/>
    <lineage>
        <taxon>Eukaryota</taxon>
        <taxon>Fungi</taxon>
        <taxon>Dikarya</taxon>
        <taxon>Basidiomycota</taxon>
        <taxon>Agaricomycotina</taxon>
        <taxon>Tremellomycetes</taxon>
        <taxon>Tremellales</taxon>
        <taxon>Trimorphomycetaceae</taxon>
        <taxon>Saitozyma</taxon>
    </lineage>
</organism>
<comment type="caution">
    <text evidence="2">The sequence shown here is derived from an EMBL/GenBank/DDBJ whole genome shotgun (WGS) entry which is preliminary data.</text>
</comment>